<keyword evidence="12" id="KW-1185">Reference proteome</keyword>
<evidence type="ECO:0000259" key="10">
    <source>
        <dbReference type="Pfam" id="PF00535"/>
    </source>
</evidence>
<dbReference type="PANTHER" id="PTHR11675">
    <property type="entry name" value="N-ACETYLGALACTOSAMINYLTRANSFERASE"/>
    <property type="match status" value="1"/>
</dbReference>
<dbReference type="AlphaFoldDB" id="A0AAD9V8M9"/>
<evidence type="ECO:0000256" key="9">
    <source>
        <dbReference type="SAM" id="Phobius"/>
    </source>
</evidence>
<name>A0AAD9V8M9_ACRCE</name>
<reference evidence="11" key="2">
    <citation type="journal article" date="2023" name="Science">
        <title>Genomic signatures of disease resistance in endangered staghorn corals.</title>
        <authorList>
            <person name="Vollmer S.V."/>
            <person name="Selwyn J.D."/>
            <person name="Despard B.A."/>
            <person name="Roesel C.L."/>
        </authorList>
    </citation>
    <scope>NUCLEOTIDE SEQUENCE</scope>
    <source>
        <strain evidence="11">K2</strain>
    </source>
</reference>
<protein>
    <submittedName>
        <fullName evidence="11">Polypeptide N-acetylgalactosaminyltransferase 11</fullName>
    </submittedName>
</protein>
<dbReference type="InterPro" id="IPR045885">
    <property type="entry name" value="GalNAc-T"/>
</dbReference>
<dbReference type="GO" id="GO:0004653">
    <property type="term" value="F:polypeptide N-acetylgalactosaminyltransferase activity"/>
    <property type="evidence" value="ECO:0007669"/>
    <property type="project" value="TreeGrafter"/>
</dbReference>
<feature type="domain" description="Glycosyltransferase 2-like" evidence="10">
    <location>
        <begin position="115"/>
        <end position="236"/>
    </location>
</feature>
<organism evidence="11 12">
    <name type="scientific">Acropora cervicornis</name>
    <name type="common">Staghorn coral</name>
    <dbReference type="NCBI Taxonomy" id="6130"/>
    <lineage>
        <taxon>Eukaryota</taxon>
        <taxon>Metazoa</taxon>
        <taxon>Cnidaria</taxon>
        <taxon>Anthozoa</taxon>
        <taxon>Hexacorallia</taxon>
        <taxon>Scleractinia</taxon>
        <taxon>Astrocoeniina</taxon>
        <taxon>Acroporidae</taxon>
        <taxon>Acropora</taxon>
    </lineage>
</organism>
<dbReference type="PANTHER" id="PTHR11675:SF63">
    <property type="entry name" value="POLYPEPTIDE N-ACETYLGALACTOSAMINYLTRANSFERASE"/>
    <property type="match status" value="1"/>
</dbReference>
<evidence type="ECO:0000256" key="6">
    <source>
        <dbReference type="ARBA" id="ARBA00023136"/>
    </source>
</evidence>
<dbReference type="CDD" id="cd02510">
    <property type="entry name" value="pp-GalNAc-T"/>
    <property type="match status" value="1"/>
</dbReference>
<comment type="similarity">
    <text evidence="2">Belongs to the glycosyltransferase 2 family. GalNAc-T subfamily.</text>
</comment>
<dbReference type="GO" id="GO:0005794">
    <property type="term" value="C:Golgi apparatus"/>
    <property type="evidence" value="ECO:0007669"/>
    <property type="project" value="TreeGrafter"/>
</dbReference>
<proteinExistence type="inferred from homology"/>
<evidence type="ECO:0000313" key="11">
    <source>
        <dbReference type="EMBL" id="KAK2564992.1"/>
    </source>
</evidence>
<evidence type="ECO:0000256" key="8">
    <source>
        <dbReference type="ARBA" id="ARBA00037847"/>
    </source>
</evidence>
<evidence type="ECO:0000256" key="2">
    <source>
        <dbReference type="ARBA" id="ARBA00005680"/>
    </source>
</evidence>
<dbReference type="InterPro" id="IPR001173">
    <property type="entry name" value="Glyco_trans_2-like"/>
</dbReference>
<evidence type="ECO:0000313" key="12">
    <source>
        <dbReference type="Proteomes" id="UP001249851"/>
    </source>
</evidence>
<dbReference type="SUPFAM" id="SSF53448">
    <property type="entry name" value="Nucleotide-diphospho-sugar transferases"/>
    <property type="match status" value="1"/>
</dbReference>
<evidence type="ECO:0000256" key="3">
    <source>
        <dbReference type="ARBA" id="ARBA00022692"/>
    </source>
</evidence>
<comment type="caution">
    <text evidence="11">The sequence shown here is derived from an EMBL/GenBank/DDBJ whole genome shotgun (WGS) entry which is preliminary data.</text>
</comment>
<dbReference type="Gene3D" id="3.90.550.10">
    <property type="entry name" value="Spore Coat Polysaccharide Biosynthesis Protein SpsA, Chain A"/>
    <property type="match status" value="2"/>
</dbReference>
<dbReference type="EMBL" id="JARQWQ010000021">
    <property type="protein sequence ID" value="KAK2564992.1"/>
    <property type="molecule type" value="Genomic_DNA"/>
</dbReference>
<gene>
    <name evidence="11" type="ORF">P5673_011706</name>
</gene>
<dbReference type="GO" id="GO:0005112">
    <property type="term" value="F:Notch binding"/>
    <property type="evidence" value="ECO:0007669"/>
    <property type="project" value="TreeGrafter"/>
</dbReference>
<dbReference type="GO" id="GO:0008593">
    <property type="term" value="P:regulation of Notch signaling pathway"/>
    <property type="evidence" value="ECO:0007669"/>
    <property type="project" value="TreeGrafter"/>
</dbReference>
<keyword evidence="4" id="KW-0735">Signal-anchor</keyword>
<dbReference type="GO" id="GO:0006493">
    <property type="term" value="P:protein O-linked glycosylation"/>
    <property type="evidence" value="ECO:0007669"/>
    <property type="project" value="TreeGrafter"/>
</dbReference>
<dbReference type="Pfam" id="PF00535">
    <property type="entry name" value="Glycos_transf_2"/>
    <property type="match status" value="1"/>
</dbReference>
<evidence type="ECO:0000256" key="5">
    <source>
        <dbReference type="ARBA" id="ARBA00022989"/>
    </source>
</evidence>
<keyword evidence="5 9" id="KW-1133">Transmembrane helix</keyword>
<feature type="transmembrane region" description="Helical" evidence="9">
    <location>
        <begin position="9"/>
        <end position="32"/>
    </location>
</feature>
<dbReference type="FunFam" id="3.90.550.10:FF:000195">
    <property type="entry name" value="Polypeptide N-acetylgalactosaminyltransferase like 6"/>
    <property type="match status" value="1"/>
</dbReference>
<evidence type="ECO:0000256" key="7">
    <source>
        <dbReference type="ARBA" id="ARBA00023157"/>
    </source>
</evidence>
<keyword evidence="7" id="KW-1015">Disulfide bond</keyword>
<dbReference type="GO" id="GO:0016020">
    <property type="term" value="C:membrane"/>
    <property type="evidence" value="ECO:0007669"/>
    <property type="project" value="UniProtKB-SubCell"/>
</dbReference>
<reference evidence="11" key="1">
    <citation type="journal article" date="2023" name="G3 (Bethesda)">
        <title>Whole genome assembly and annotation of the endangered Caribbean coral Acropora cervicornis.</title>
        <authorList>
            <person name="Selwyn J.D."/>
            <person name="Vollmer S.V."/>
        </authorList>
    </citation>
    <scope>NUCLEOTIDE SEQUENCE</scope>
    <source>
        <strain evidence="11">K2</strain>
    </source>
</reference>
<keyword evidence="3 9" id="KW-0812">Transmembrane</keyword>
<accession>A0AAD9V8M9</accession>
<dbReference type="InterPro" id="IPR029044">
    <property type="entry name" value="Nucleotide-diphossugar_trans"/>
</dbReference>
<dbReference type="Proteomes" id="UP001249851">
    <property type="component" value="Unassembled WGS sequence"/>
</dbReference>
<evidence type="ECO:0000256" key="4">
    <source>
        <dbReference type="ARBA" id="ARBA00022968"/>
    </source>
</evidence>
<keyword evidence="6 9" id="KW-0472">Membrane</keyword>
<sequence>MGLKLPARYLLLCGFLTLSFWVLFNVMSFMYIETDPRYIELERVHNRHLQDDGPSDDFETQLGLGNKKKDKNVLGIIQNNEDERIRDEGYKNHAFNELISNRLGIYREIQDTRDARTVHSVLNRSAKNLIHEIILVDDYSTLKELKGKLQNYVDASLDKVKLVRTQQREGLIRGRMLGAKHATGEILVFLDSHCEVNKEWLPPLLERISKNRTTVVCPVIDMISADTFEYQSSPSPTMAGGLFAITRQYFNEIGQYDAGMDIWGGENLEISFRIWMCGGTLEIIPCSRVGHLFRKWRPYGSDSKGDTMLYNSMRLAEVWLDDYKKYFYQIRKDLIGKSFGDVSSRVELRKKLNCKSFKWYMENVYPEQRLPGEGGISVHGALQLHSSKKFPVIIKKGNVSESHHCNKLKRLQLYKWEVQQKPSSK</sequence>
<evidence type="ECO:0000256" key="1">
    <source>
        <dbReference type="ARBA" id="ARBA00004606"/>
    </source>
</evidence>
<comment type="subcellular location">
    <subcellularLocation>
        <location evidence="8">Endomembrane system</location>
        <topology evidence="8">Single-pass membrane protein</topology>
    </subcellularLocation>
    <subcellularLocation>
        <location evidence="1">Membrane</location>
        <topology evidence="1">Single-pass type II membrane protein</topology>
    </subcellularLocation>
</comment>